<sequence>MSIKSSTVWRVASTVATGTALVAASIYVSRTARRIAASSKLGVTDEHTVEPSFLDSHTIRNHVNPQNRASRMLDTHSATLTVPLNKGISDETILAQATKGFFNGWVFYPEAMALSLVKPGDTKYSKLASTIVPAHIWNAAKLSETALPELHTVLFGVFRLADIHLADGASKAPGNTMQSHADFLFGSDMATFAGCHRLSVERKEVDATKGTQEIKVQLQCYACNPQSDALGSSVLLRFHRLYASALFRETTGQVNRWLQLGGGATTS</sequence>
<reference evidence="1 2" key="1">
    <citation type="submission" date="2016-03" db="EMBL/GenBank/DDBJ databases">
        <title>Fine-scale spatial genetic structure of a fungal parasite of coffee scale insects.</title>
        <authorList>
            <person name="Jackson D."/>
            <person name="Zemenick K.A."/>
            <person name="Malloure B."/>
            <person name="Quandt C.A."/>
            <person name="James T.Y."/>
        </authorList>
    </citation>
    <scope>NUCLEOTIDE SEQUENCE [LARGE SCALE GENOMIC DNA]</scope>
    <source>
        <strain evidence="1 2">UM487</strain>
    </source>
</reference>
<accession>A0A179IGC0</accession>
<protein>
    <submittedName>
        <fullName evidence="1">Uncharacterized protein</fullName>
    </submittedName>
</protein>
<comment type="caution">
    <text evidence="1">The sequence shown here is derived from an EMBL/GenBank/DDBJ whole genome shotgun (WGS) entry which is preliminary data.</text>
</comment>
<dbReference type="OrthoDB" id="3354680at2759"/>
<evidence type="ECO:0000313" key="2">
    <source>
        <dbReference type="Proteomes" id="UP000243081"/>
    </source>
</evidence>
<evidence type="ECO:0000313" key="1">
    <source>
        <dbReference type="EMBL" id="OAR01395.1"/>
    </source>
</evidence>
<organism evidence="1 2">
    <name type="scientific">Cordyceps confragosa</name>
    <name type="common">Lecanicillium lecanii</name>
    <dbReference type="NCBI Taxonomy" id="2714763"/>
    <lineage>
        <taxon>Eukaryota</taxon>
        <taxon>Fungi</taxon>
        <taxon>Dikarya</taxon>
        <taxon>Ascomycota</taxon>
        <taxon>Pezizomycotina</taxon>
        <taxon>Sordariomycetes</taxon>
        <taxon>Hypocreomycetidae</taxon>
        <taxon>Hypocreales</taxon>
        <taxon>Cordycipitaceae</taxon>
        <taxon>Akanthomyces</taxon>
    </lineage>
</organism>
<keyword evidence="2" id="KW-1185">Reference proteome</keyword>
<dbReference type="Proteomes" id="UP000243081">
    <property type="component" value="Unassembled WGS sequence"/>
</dbReference>
<proteinExistence type="predicted"/>
<dbReference type="OMA" id="HYESMTC"/>
<dbReference type="EMBL" id="LUKN01001165">
    <property type="protein sequence ID" value="OAR01395.1"/>
    <property type="molecule type" value="Genomic_DNA"/>
</dbReference>
<gene>
    <name evidence="1" type="ORF">LLEC1_04626</name>
</gene>
<name>A0A179IGC0_CORDF</name>
<dbReference type="AlphaFoldDB" id="A0A179IGC0"/>